<evidence type="ECO:0000313" key="6">
    <source>
        <dbReference type="Proteomes" id="UP000184109"/>
    </source>
</evidence>
<proteinExistence type="inferred from homology"/>
<reference evidence="6" key="1">
    <citation type="submission" date="2016-11" db="EMBL/GenBank/DDBJ databases">
        <authorList>
            <person name="Varghese N."/>
            <person name="Submissions S."/>
        </authorList>
    </citation>
    <scope>NUCLEOTIDE SEQUENCE [LARGE SCALE GENOMIC DNA]</scope>
    <source>
        <strain evidence="6">DSM 100572</strain>
    </source>
</reference>
<dbReference type="Gene3D" id="1.10.287.470">
    <property type="entry name" value="Helix hairpin bin"/>
    <property type="match status" value="1"/>
</dbReference>
<dbReference type="Gene3D" id="2.40.30.170">
    <property type="match status" value="1"/>
</dbReference>
<dbReference type="RefSeq" id="WP_073120948.1">
    <property type="nucleotide sequence ID" value="NZ_BMEN01000003.1"/>
</dbReference>
<dbReference type="PANTHER" id="PTHR30469">
    <property type="entry name" value="MULTIDRUG RESISTANCE PROTEIN MDTA"/>
    <property type="match status" value="1"/>
</dbReference>
<keyword evidence="6" id="KW-1185">Reference proteome</keyword>
<evidence type="ECO:0000313" key="5">
    <source>
        <dbReference type="EMBL" id="SHH75815.1"/>
    </source>
</evidence>
<evidence type="ECO:0000259" key="3">
    <source>
        <dbReference type="Pfam" id="PF25954"/>
    </source>
</evidence>
<dbReference type="GO" id="GO:0015562">
    <property type="term" value="F:efflux transmembrane transporter activity"/>
    <property type="evidence" value="ECO:0007669"/>
    <property type="project" value="TreeGrafter"/>
</dbReference>
<sequence>MKKIYTILTLSMALLIASCGHKEKEVVVDNSPVIAVKVNPVNIHGESPFLSVSGKIQATNSADLSTRMMGYVNKVHVNVGDKVSKGQLLVSINNSDLQAKKAQVNAGITEATAAYNNAEKDYQRYQSLFADKSASQKEMDDMTANYKMAKARLEAANQMKNEIEAQFAYSNITAPFSGIVTGKNIENGDMANPGMPLISIEAPNSFEVMAMVPESEISDIKKGIEVTVLVKSINKTLTAKVKEVSISAKNTGGQYLVKIALDKTEASILSGMFATVQFPVERKENTTLILIPNEAIVTNGQLSGIYTVSQSNKAMLRWLRLGRTYGNETEVLSGLNANESYIVSAEGKLFNGSKVLIK</sequence>
<keyword evidence="2" id="KW-0175">Coiled coil</keyword>
<dbReference type="Pfam" id="PF25954">
    <property type="entry name" value="Beta-barrel_RND_2"/>
    <property type="match status" value="1"/>
</dbReference>
<dbReference type="STRING" id="1195760.SAMN05444281_1878"/>
<gene>
    <name evidence="5" type="ORF">SAMN05444281_1878</name>
</gene>
<dbReference type="NCBIfam" id="TIGR01730">
    <property type="entry name" value="RND_mfp"/>
    <property type="match status" value="1"/>
</dbReference>
<dbReference type="GO" id="GO:1990281">
    <property type="term" value="C:efflux pump complex"/>
    <property type="evidence" value="ECO:0007669"/>
    <property type="project" value="TreeGrafter"/>
</dbReference>
<organism evidence="5 6">
    <name type="scientific">Wenyingzhuangia marina</name>
    <dbReference type="NCBI Taxonomy" id="1195760"/>
    <lineage>
        <taxon>Bacteria</taxon>
        <taxon>Pseudomonadati</taxon>
        <taxon>Bacteroidota</taxon>
        <taxon>Flavobacteriia</taxon>
        <taxon>Flavobacteriales</taxon>
        <taxon>Flavobacteriaceae</taxon>
        <taxon>Wenyingzhuangia</taxon>
    </lineage>
</organism>
<feature type="domain" description="CusB-like beta-barrel" evidence="3">
    <location>
        <begin position="209"/>
        <end position="278"/>
    </location>
</feature>
<evidence type="ECO:0000259" key="4">
    <source>
        <dbReference type="Pfam" id="PF25973"/>
    </source>
</evidence>
<dbReference type="InterPro" id="IPR006143">
    <property type="entry name" value="RND_pump_MFP"/>
</dbReference>
<dbReference type="Gene3D" id="2.40.420.20">
    <property type="match status" value="1"/>
</dbReference>
<dbReference type="Gene3D" id="2.40.50.100">
    <property type="match status" value="1"/>
</dbReference>
<comment type="similarity">
    <text evidence="1">Belongs to the membrane fusion protein (MFP) (TC 8.A.1) family.</text>
</comment>
<protein>
    <submittedName>
        <fullName evidence="5">RND family efflux transporter, MFP subunit</fullName>
    </submittedName>
</protein>
<evidence type="ECO:0000256" key="2">
    <source>
        <dbReference type="SAM" id="Coils"/>
    </source>
</evidence>
<dbReference type="EMBL" id="FQXQ01000003">
    <property type="protein sequence ID" value="SHH75815.1"/>
    <property type="molecule type" value="Genomic_DNA"/>
</dbReference>
<dbReference type="Proteomes" id="UP000184109">
    <property type="component" value="Unassembled WGS sequence"/>
</dbReference>
<dbReference type="SUPFAM" id="SSF111369">
    <property type="entry name" value="HlyD-like secretion proteins"/>
    <property type="match status" value="1"/>
</dbReference>
<dbReference type="AlphaFoldDB" id="A0A1M5VKR3"/>
<dbReference type="PROSITE" id="PS51257">
    <property type="entry name" value="PROKAR_LIPOPROTEIN"/>
    <property type="match status" value="1"/>
</dbReference>
<feature type="domain" description="CzcB-like barrel-sandwich hybrid" evidence="4">
    <location>
        <begin position="62"/>
        <end position="190"/>
    </location>
</feature>
<dbReference type="OrthoDB" id="9806939at2"/>
<feature type="coiled-coil region" evidence="2">
    <location>
        <begin position="108"/>
        <end position="166"/>
    </location>
</feature>
<dbReference type="InterPro" id="IPR058647">
    <property type="entry name" value="BSH_CzcB-like"/>
</dbReference>
<accession>A0A1M5VKR3</accession>
<evidence type="ECO:0000256" key="1">
    <source>
        <dbReference type="ARBA" id="ARBA00009477"/>
    </source>
</evidence>
<dbReference type="InterPro" id="IPR058792">
    <property type="entry name" value="Beta-barrel_RND_2"/>
</dbReference>
<dbReference type="PANTHER" id="PTHR30469:SF15">
    <property type="entry name" value="HLYD FAMILY OF SECRETION PROTEINS"/>
    <property type="match status" value="1"/>
</dbReference>
<dbReference type="Pfam" id="PF25973">
    <property type="entry name" value="BSH_CzcB"/>
    <property type="match status" value="1"/>
</dbReference>
<name>A0A1M5VKR3_9FLAO</name>